<dbReference type="EMBL" id="CAKLBY020000031">
    <property type="protein sequence ID" value="CAK7906858.1"/>
    <property type="molecule type" value="Genomic_DNA"/>
</dbReference>
<evidence type="ECO:0000256" key="1">
    <source>
        <dbReference type="SAM" id="MobiDB-lite"/>
    </source>
</evidence>
<evidence type="ECO:0000313" key="3">
    <source>
        <dbReference type="Proteomes" id="UP001162060"/>
    </source>
</evidence>
<dbReference type="AlphaFoldDB" id="A0AAV1TAW1"/>
<evidence type="ECO:0000313" key="2">
    <source>
        <dbReference type="EMBL" id="CAK7906858.1"/>
    </source>
</evidence>
<name>A0AAV1TAW1_9STRA</name>
<proteinExistence type="predicted"/>
<feature type="region of interest" description="Disordered" evidence="1">
    <location>
        <begin position="14"/>
        <end position="37"/>
    </location>
</feature>
<accession>A0AAV1TAW1</accession>
<dbReference type="Proteomes" id="UP001162060">
    <property type="component" value="Unassembled WGS sequence"/>
</dbReference>
<sequence length="66" mass="6890">MLFAGSSLVAATTRALGANHDPSDPNSVGTSDEKGIDDSSIADEYFLNAYDDDWLGPMAGDLPDQA</sequence>
<gene>
    <name evidence="2" type="ORF">PM001_LOCUS3418</name>
</gene>
<comment type="caution">
    <text evidence="2">The sequence shown here is derived from an EMBL/GenBank/DDBJ whole genome shotgun (WGS) entry which is preliminary data.</text>
</comment>
<organism evidence="2 3">
    <name type="scientific">Peronospora matthiolae</name>
    <dbReference type="NCBI Taxonomy" id="2874970"/>
    <lineage>
        <taxon>Eukaryota</taxon>
        <taxon>Sar</taxon>
        <taxon>Stramenopiles</taxon>
        <taxon>Oomycota</taxon>
        <taxon>Peronosporomycetes</taxon>
        <taxon>Peronosporales</taxon>
        <taxon>Peronosporaceae</taxon>
        <taxon>Peronospora</taxon>
    </lineage>
</organism>
<protein>
    <submittedName>
        <fullName evidence="2">Uncharacterized protein</fullName>
    </submittedName>
</protein>
<reference evidence="2" key="1">
    <citation type="submission" date="2024-01" db="EMBL/GenBank/DDBJ databases">
        <authorList>
            <person name="Webb A."/>
        </authorList>
    </citation>
    <scope>NUCLEOTIDE SEQUENCE</scope>
    <source>
        <strain evidence="2">Pm1</strain>
    </source>
</reference>